<sequence>MDSALPGPAYSATARTTPTRHADRARYDEDTVHAVLDAEFVCHLGFVAEGAPVVLPTLYARVDRRLYLHGSTGSRPMRTVDGRRVCVTVTITDGIVLARAALHHSVNYRSVVVHGTAHRVTDPAERALALDAVVDQVVRGRSADCRPAGAKEHAMTAVLRVELDEVSAKVRTGDVADDPEDVELPHWAGVIPVRRTLGTPVPDAALPSGTPLPGYLAHLA</sequence>
<reference evidence="2 3" key="1">
    <citation type="submission" date="2018-04" db="EMBL/GenBank/DDBJ databases">
        <title>Novel actinobacteria from marine sediment.</title>
        <authorList>
            <person name="Ng Z.Y."/>
            <person name="Tan G.Y.A."/>
        </authorList>
    </citation>
    <scope>NUCLEOTIDE SEQUENCE [LARGE SCALE GENOMIC DNA]</scope>
    <source>
        <strain evidence="2 3">TPS81</strain>
    </source>
</reference>
<dbReference type="SUPFAM" id="SSF50475">
    <property type="entry name" value="FMN-binding split barrel"/>
    <property type="match status" value="1"/>
</dbReference>
<dbReference type="Pfam" id="PF12900">
    <property type="entry name" value="Pyridox_ox_2"/>
    <property type="match status" value="1"/>
</dbReference>
<evidence type="ECO:0000256" key="1">
    <source>
        <dbReference type="SAM" id="MobiDB-lite"/>
    </source>
</evidence>
<dbReference type="AlphaFoldDB" id="A0A368T114"/>
<dbReference type="RefSeq" id="WP_114397021.1">
    <property type="nucleotide sequence ID" value="NZ_QEIM01000024.1"/>
</dbReference>
<dbReference type="Proteomes" id="UP000253318">
    <property type="component" value="Unassembled WGS sequence"/>
</dbReference>
<protein>
    <recommendedName>
        <fullName evidence="4">Flavin-nucleotide-binding protein</fullName>
    </recommendedName>
</protein>
<dbReference type="InterPro" id="IPR024747">
    <property type="entry name" value="Pyridox_Oxase-rel"/>
</dbReference>
<evidence type="ECO:0000313" key="3">
    <source>
        <dbReference type="Proteomes" id="UP000253318"/>
    </source>
</evidence>
<proteinExistence type="predicted"/>
<organism evidence="2 3">
    <name type="scientific">Marinitenerispora sediminis</name>
    <dbReference type="NCBI Taxonomy" id="1931232"/>
    <lineage>
        <taxon>Bacteria</taxon>
        <taxon>Bacillati</taxon>
        <taxon>Actinomycetota</taxon>
        <taxon>Actinomycetes</taxon>
        <taxon>Streptosporangiales</taxon>
        <taxon>Nocardiopsidaceae</taxon>
        <taxon>Marinitenerispora</taxon>
    </lineage>
</organism>
<dbReference type="PANTHER" id="PTHR34071">
    <property type="entry name" value="5-NITROIMIDAZOLE ANTIBIOTICS RESISTANCE PROTEIN, NIMA-FAMILY-RELATED PROTEIN-RELATED"/>
    <property type="match status" value="1"/>
</dbReference>
<comment type="caution">
    <text evidence="2">The sequence shown here is derived from an EMBL/GenBank/DDBJ whole genome shotgun (WGS) entry which is preliminary data.</text>
</comment>
<keyword evidence="3" id="KW-1185">Reference proteome</keyword>
<gene>
    <name evidence="2" type="ORF">DEF24_20885</name>
</gene>
<feature type="region of interest" description="Disordered" evidence="1">
    <location>
        <begin position="1"/>
        <end position="22"/>
    </location>
</feature>
<dbReference type="Gene3D" id="2.30.110.10">
    <property type="entry name" value="Electron Transport, Fmn-binding Protein, Chain A"/>
    <property type="match status" value="1"/>
</dbReference>
<evidence type="ECO:0000313" key="2">
    <source>
        <dbReference type="EMBL" id="RCV53212.1"/>
    </source>
</evidence>
<evidence type="ECO:0008006" key="4">
    <source>
        <dbReference type="Google" id="ProtNLM"/>
    </source>
</evidence>
<dbReference type="InterPro" id="IPR012349">
    <property type="entry name" value="Split_barrel_FMN-bd"/>
</dbReference>
<dbReference type="OrthoDB" id="116031at2"/>
<name>A0A368T114_9ACTN</name>
<accession>A0A368T114</accession>
<dbReference type="PANTHER" id="PTHR34071:SF2">
    <property type="entry name" value="FLAVIN-NUCLEOTIDE-BINDING PROTEIN"/>
    <property type="match status" value="1"/>
</dbReference>
<dbReference type="EMBL" id="QEIN01000198">
    <property type="protein sequence ID" value="RCV53212.1"/>
    <property type="molecule type" value="Genomic_DNA"/>
</dbReference>